<evidence type="ECO:0000259" key="8">
    <source>
        <dbReference type="Pfam" id="PF01478"/>
    </source>
</evidence>
<dbReference type="GO" id="GO:0004190">
    <property type="term" value="F:aspartic-type endopeptidase activity"/>
    <property type="evidence" value="ECO:0007669"/>
    <property type="project" value="InterPro"/>
</dbReference>
<feature type="transmembrane region" description="Helical" evidence="7">
    <location>
        <begin position="96"/>
        <end position="115"/>
    </location>
</feature>
<dbReference type="GO" id="GO:0006465">
    <property type="term" value="P:signal peptide processing"/>
    <property type="evidence" value="ECO:0007669"/>
    <property type="project" value="TreeGrafter"/>
</dbReference>
<keyword evidence="4 7" id="KW-0812">Transmembrane</keyword>
<evidence type="ECO:0000259" key="9">
    <source>
        <dbReference type="Pfam" id="PF06750"/>
    </source>
</evidence>
<dbReference type="PANTHER" id="PTHR30487:SF0">
    <property type="entry name" value="PREPILIN LEADER PEPTIDASE_N-METHYLTRANSFERASE-RELATED"/>
    <property type="match status" value="1"/>
</dbReference>
<feature type="transmembrane region" description="Helical" evidence="7">
    <location>
        <begin position="179"/>
        <end position="212"/>
    </location>
</feature>
<keyword evidence="5 7" id="KW-1133">Transmembrane helix</keyword>
<evidence type="ECO:0000313" key="10">
    <source>
        <dbReference type="EMBL" id="TMN21167.1"/>
    </source>
</evidence>
<feature type="transmembrane region" description="Helical" evidence="7">
    <location>
        <begin position="147"/>
        <end position="167"/>
    </location>
</feature>
<dbReference type="OrthoDB" id="9789291at2"/>
<feature type="domain" description="Prepilin peptidase A24 N-terminal" evidence="9">
    <location>
        <begin position="11"/>
        <end position="92"/>
    </location>
</feature>
<evidence type="ECO:0000256" key="2">
    <source>
        <dbReference type="ARBA" id="ARBA00005801"/>
    </source>
</evidence>
<evidence type="ECO:0000256" key="4">
    <source>
        <dbReference type="ARBA" id="ARBA00022692"/>
    </source>
</evidence>
<dbReference type="InterPro" id="IPR010627">
    <property type="entry name" value="Prepilin_pept_A24_N"/>
</dbReference>
<dbReference type="Pfam" id="PF06750">
    <property type="entry name" value="A24_N_bact"/>
    <property type="match status" value="1"/>
</dbReference>
<dbReference type="InterPro" id="IPR000045">
    <property type="entry name" value="Prepilin_IV_endopep_pep"/>
</dbReference>
<dbReference type="Gene3D" id="1.20.120.1220">
    <property type="match status" value="1"/>
</dbReference>
<dbReference type="Proteomes" id="UP000306980">
    <property type="component" value="Unassembled WGS sequence"/>
</dbReference>
<gene>
    <name evidence="10" type="ORF">FFL34_02865</name>
</gene>
<dbReference type="AlphaFoldDB" id="A0A5S3QH79"/>
<evidence type="ECO:0000256" key="7">
    <source>
        <dbReference type="SAM" id="Phobius"/>
    </source>
</evidence>
<name>A0A5S3QH79_9BACI</name>
<feature type="transmembrane region" description="Helical" evidence="7">
    <location>
        <begin position="224"/>
        <end position="247"/>
    </location>
</feature>
<reference evidence="10 11" key="1">
    <citation type="submission" date="2019-05" db="EMBL/GenBank/DDBJ databases">
        <title>Genomic analysis of Lentibacillus sp. NKC220-2.</title>
        <authorList>
            <person name="Oh Y.J."/>
        </authorList>
    </citation>
    <scope>NUCLEOTIDE SEQUENCE [LARGE SCALE GENOMIC DNA]</scope>
    <source>
        <strain evidence="10 11">NKC220-2</strain>
    </source>
</reference>
<dbReference type="RefSeq" id="WP_138601193.1">
    <property type="nucleotide sequence ID" value="NZ_VCIA01000001.1"/>
</dbReference>
<dbReference type="PANTHER" id="PTHR30487">
    <property type="entry name" value="TYPE 4 PREPILIN-LIKE PROTEINS LEADER PEPTIDE-PROCESSING ENZYME"/>
    <property type="match status" value="1"/>
</dbReference>
<dbReference type="GO" id="GO:0005886">
    <property type="term" value="C:plasma membrane"/>
    <property type="evidence" value="ECO:0007669"/>
    <property type="project" value="UniProtKB-SubCell"/>
</dbReference>
<comment type="subcellular location">
    <subcellularLocation>
        <location evidence="1">Cell membrane</location>
        <topology evidence="1">Multi-pass membrane protein</topology>
    </subcellularLocation>
</comment>
<evidence type="ECO:0000256" key="5">
    <source>
        <dbReference type="ARBA" id="ARBA00022989"/>
    </source>
</evidence>
<feature type="domain" description="Prepilin type IV endopeptidase peptidase" evidence="8">
    <location>
        <begin position="104"/>
        <end position="207"/>
    </location>
</feature>
<keyword evidence="6 7" id="KW-0472">Membrane</keyword>
<evidence type="ECO:0000256" key="6">
    <source>
        <dbReference type="ARBA" id="ARBA00023136"/>
    </source>
</evidence>
<evidence type="ECO:0000313" key="11">
    <source>
        <dbReference type="Proteomes" id="UP000306980"/>
    </source>
</evidence>
<keyword evidence="3" id="KW-1003">Cell membrane</keyword>
<dbReference type="Pfam" id="PF01478">
    <property type="entry name" value="Peptidase_A24"/>
    <property type="match status" value="1"/>
</dbReference>
<feature type="transmembrane region" description="Helical" evidence="7">
    <location>
        <begin position="122"/>
        <end position="141"/>
    </location>
</feature>
<comment type="similarity">
    <text evidence="2">Belongs to the peptidase A24 family.</text>
</comment>
<accession>A0A5S3QH79</accession>
<evidence type="ECO:0000256" key="1">
    <source>
        <dbReference type="ARBA" id="ARBA00004651"/>
    </source>
</evidence>
<dbReference type="EMBL" id="VCIA01000001">
    <property type="protein sequence ID" value="TMN21167.1"/>
    <property type="molecule type" value="Genomic_DNA"/>
</dbReference>
<protein>
    <submittedName>
        <fullName evidence="10">Prepilin peptidase</fullName>
    </submittedName>
</protein>
<proteinExistence type="inferred from homology"/>
<evidence type="ECO:0000256" key="3">
    <source>
        <dbReference type="ARBA" id="ARBA00022475"/>
    </source>
</evidence>
<comment type="caution">
    <text evidence="10">The sequence shown here is derived from an EMBL/GenBank/DDBJ whole genome shotgun (WGS) entry which is preliminary data.</text>
</comment>
<dbReference type="InterPro" id="IPR050882">
    <property type="entry name" value="Prepilin_peptidase/N-MTase"/>
</dbReference>
<sequence>MDTFLLLCFFLLGLIFGSFFHVVGSRVPQHLPFTNDRSVCPNCQCTLSWYELIPVLSYMLQRGQCRHCKKTIAFTYPAAELATGVLFTLSYAEVGFRPELITAIFLMAMLVILFISDMSFMLIPNSILLFFLPLFIIMRIIQPLDPWWSSITGAFVGLAIIALIILVSNGGMGAGDMKLFGVLGIVLGVKKTLLTFFLSCMIGAIIGAVLLLFKIIDRKQPVPFGPYIVLATIVTYFYGESLINWYVNL</sequence>
<organism evidence="10 11">
    <name type="scientific">Lentibacillus cibarius</name>
    <dbReference type="NCBI Taxonomy" id="2583219"/>
    <lineage>
        <taxon>Bacteria</taxon>
        <taxon>Bacillati</taxon>
        <taxon>Bacillota</taxon>
        <taxon>Bacilli</taxon>
        <taxon>Bacillales</taxon>
        <taxon>Bacillaceae</taxon>
        <taxon>Lentibacillus</taxon>
    </lineage>
</organism>